<sequence length="247" mass="28561">MDQRVFNEKIAGEQDRANLKWNGVLCPRNAQIVERNVEKSADCIPIKADSSHWQLNYFDSSQHSMDLDKRSCSCRKWDLNGIPCKHACSAILCKGDDPIDYVNECYTVSVYRNVYKTAIMPVGIEEHFSVSAVLMQAKKVHFHLELASQTRYDTRSSSTHKQGHPRNKTFFQDCHWSKRFSMEPECHKSSLPQWSYPDDMEDIFSFLSSPSASFVEMRKERVVFIYVGMNKAGRGDLFLPTPRHQPR</sequence>
<gene>
    <name evidence="6" type="ORF">Sradi_0759200</name>
</gene>
<evidence type="ECO:0000313" key="6">
    <source>
        <dbReference type="EMBL" id="KAL0431332.1"/>
    </source>
</evidence>
<dbReference type="Pfam" id="PF04434">
    <property type="entry name" value="SWIM"/>
    <property type="match status" value="1"/>
</dbReference>
<name>A0AAW2VQ19_SESRA</name>
<comment type="caution">
    <text evidence="6">The sequence shown here is derived from an EMBL/GenBank/DDBJ whole genome shotgun (WGS) entry which is preliminary data.</text>
</comment>
<keyword evidence="2 4" id="KW-0863">Zinc-finger</keyword>
<organism evidence="6">
    <name type="scientific">Sesamum radiatum</name>
    <name type="common">Black benniseed</name>
    <dbReference type="NCBI Taxonomy" id="300843"/>
    <lineage>
        <taxon>Eukaryota</taxon>
        <taxon>Viridiplantae</taxon>
        <taxon>Streptophyta</taxon>
        <taxon>Embryophyta</taxon>
        <taxon>Tracheophyta</taxon>
        <taxon>Spermatophyta</taxon>
        <taxon>Magnoliopsida</taxon>
        <taxon>eudicotyledons</taxon>
        <taxon>Gunneridae</taxon>
        <taxon>Pentapetalae</taxon>
        <taxon>asterids</taxon>
        <taxon>lamiids</taxon>
        <taxon>Lamiales</taxon>
        <taxon>Pedaliaceae</taxon>
        <taxon>Sesamum</taxon>
    </lineage>
</organism>
<evidence type="ECO:0000256" key="3">
    <source>
        <dbReference type="ARBA" id="ARBA00022833"/>
    </source>
</evidence>
<proteinExistence type="predicted"/>
<keyword evidence="1" id="KW-0479">Metal-binding</keyword>
<evidence type="ECO:0000259" key="5">
    <source>
        <dbReference type="PROSITE" id="PS50966"/>
    </source>
</evidence>
<dbReference type="SMART" id="SM00575">
    <property type="entry name" value="ZnF_PMZ"/>
    <property type="match status" value="1"/>
</dbReference>
<dbReference type="EMBL" id="JACGWJ010000003">
    <property type="protein sequence ID" value="KAL0431332.1"/>
    <property type="molecule type" value="Genomic_DNA"/>
</dbReference>
<reference evidence="6" key="1">
    <citation type="submission" date="2020-06" db="EMBL/GenBank/DDBJ databases">
        <authorList>
            <person name="Li T."/>
            <person name="Hu X."/>
            <person name="Zhang T."/>
            <person name="Song X."/>
            <person name="Zhang H."/>
            <person name="Dai N."/>
            <person name="Sheng W."/>
            <person name="Hou X."/>
            <person name="Wei L."/>
        </authorList>
    </citation>
    <scope>NUCLEOTIDE SEQUENCE</scope>
    <source>
        <strain evidence="6">G02</strain>
        <tissue evidence="6">Leaf</tissue>
    </source>
</reference>
<dbReference type="PANTHER" id="PTHR31973">
    <property type="entry name" value="POLYPROTEIN, PUTATIVE-RELATED"/>
    <property type="match status" value="1"/>
</dbReference>
<dbReference type="PANTHER" id="PTHR31973:SF187">
    <property type="entry name" value="MUTATOR TRANSPOSASE MUDRA PROTEIN"/>
    <property type="match status" value="1"/>
</dbReference>
<dbReference type="InterPro" id="IPR007527">
    <property type="entry name" value="Znf_SWIM"/>
</dbReference>
<protein>
    <recommendedName>
        <fullName evidence="5">SWIM-type domain-containing protein</fullName>
    </recommendedName>
</protein>
<feature type="domain" description="SWIM-type" evidence="5">
    <location>
        <begin position="57"/>
        <end position="95"/>
    </location>
</feature>
<dbReference type="PROSITE" id="PS50966">
    <property type="entry name" value="ZF_SWIM"/>
    <property type="match status" value="1"/>
</dbReference>
<dbReference type="GO" id="GO:0008270">
    <property type="term" value="F:zinc ion binding"/>
    <property type="evidence" value="ECO:0007669"/>
    <property type="project" value="UniProtKB-KW"/>
</dbReference>
<reference evidence="6" key="2">
    <citation type="journal article" date="2024" name="Plant">
        <title>Genomic evolution and insights into agronomic trait innovations of Sesamum species.</title>
        <authorList>
            <person name="Miao H."/>
            <person name="Wang L."/>
            <person name="Qu L."/>
            <person name="Liu H."/>
            <person name="Sun Y."/>
            <person name="Le M."/>
            <person name="Wang Q."/>
            <person name="Wei S."/>
            <person name="Zheng Y."/>
            <person name="Lin W."/>
            <person name="Duan Y."/>
            <person name="Cao H."/>
            <person name="Xiong S."/>
            <person name="Wang X."/>
            <person name="Wei L."/>
            <person name="Li C."/>
            <person name="Ma Q."/>
            <person name="Ju M."/>
            <person name="Zhao R."/>
            <person name="Li G."/>
            <person name="Mu C."/>
            <person name="Tian Q."/>
            <person name="Mei H."/>
            <person name="Zhang T."/>
            <person name="Gao T."/>
            <person name="Zhang H."/>
        </authorList>
    </citation>
    <scope>NUCLEOTIDE SEQUENCE</scope>
    <source>
        <strain evidence="6">G02</strain>
    </source>
</reference>
<evidence type="ECO:0000256" key="4">
    <source>
        <dbReference type="PROSITE-ProRule" id="PRU00325"/>
    </source>
</evidence>
<evidence type="ECO:0000256" key="1">
    <source>
        <dbReference type="ARBA" id="ARBA00022723"/>
    </source>
</evidence>
<evidence type="ECO:0000256" key="2">
    <source>
        <dbReference type="ARBA" id="ARBA00022771"/>
    </source>
</evidence>
<keyword evidence="3" id="KW-0862">Zinc</keyword>
<accession>A0AAW2VQ19</accession>
<dbReference type="AlphaFoldDB" id="A0AAW2VQ19"/>
<dbReference type="InterPro" id="IPR006564">
    <property type="entry name" value="Znf_PMZ"/>
</dbReference>